<sequence length="61" mass="7011">VTVKDNNRCPPRYRLKISPTCLLQVTKRERRSAFKDSRLPTIGRGRVGKGGRRVSERANQM</sequence>
<evidence type="ECO:0000256" key="1">
    <source>
        <dbReference type="SAM" id="MobiDB-lite"/>
    </source>
</evidence>
<organism evidence="2">
    <name type="scientific">Arion vulgaris</name>
    <dbReference type="NCBI Taxonomy" id="1028688"/>
    <lineage>
        <taxon>Eukaryota</taxon>
        <taxon>Metazoa</taxon>
        <taxon>Spiralia</taxon>
        <taxon>Lophotrochozoa</taxon>
        <taxon>Mollusca</taxon>
        <taxon>Gastropoda</taxon>
        <taxon>Heterobranchia</taxon>
        <taxon>Euthyneura</taxon>
        <taxon>Panpulmonata</taxon>
        <taxon>Eupulmonata</taxon>
        <taxon>Stylommatophora</taxon>
        <taxon>Helicina</taxon>
        <taxon>Arionoidea</taxon>
        <taxon>Arionidae</taxon>
        <taxon>Arion</taxon>
    </lineage>
</organism>
<feature type="region of interest" description="Disordered" evidence="1">
    <location>
        <begin position="40"/>
        <end position="61"/>
    </location>
</feature>
<name>A0A0B6YCJ1_9EUPU</name>
<reference evidence="2" key="1">
    <citation type="submission" date="2014-12" db="EMBL/GenBank/DDBJ databases">
        <title>Insight into the proteome of Arion vulgaris.</title>
        <authorList>
            <person name="Aradska J."/>
            <person name="Bulat T."/>
            <person name="Smidak R."/>
            <person name="Sarate P."/>
            <person name="Gangsoo J."/>
            <person name="Sialana F."/>
            <person name="Bilban M."/>
            <person name="Lubec G."/>
        </authorList>
    </citation>
    <scope>NUCLEOTIDE SEQUENCE</scope>
    <source>
        <tissue evidence="2">Skin</tissue>
    </source>
</reference>
<protein>
    <submittedName>
        <fullName evidence="2">Uncharacterized protein</fullName>
    </submittedName>
</protein>
<accession>A0A0B6YCJ1</accession>
<dbReference type="AlphaFoldDB" id="A0A0B6YCJ1"/>
<dbReference type="EMBL" id="HACG01006676">
    <property type="protein sequence ID" value="CEK53541.1"/>
    <property type="molecule type" value="Transcribed_RNA"/>
</dbReference>
<feature type="non-terminal residue" evidence="2">
    <location>
        <position position="1"/>
    </location>
</feature>
<proteinExistence type="predicted"/>
<evidence type="ECO:0000313" key="2">
    <source>
        <dbReference type="EMBL" id="CEK53541.1"/>
    </source>
</evidence>
<gene>
    <name evidence="2" type="primary">ORF20670</name>
</gene>